<feature type="DNA-binding region" description="OmpR/PhoB-type" evidence="14">
    <location>
        <begin position="133"/>
        <end position="229"/>
    </location>
</feature>
<evidence type="ECO:0000259" key="15">
    <source>
        <dbReference type="PROSITE" id="PS50110"/>
    </source>
</evidence>
<dbReference type="EMBL" id="CADCVY010000059">
    <property type="protein sequence ID" value="CAA9500935.1"/>
    <property type="molecule type" value="Genomic_DNA"/>
</dbReference>
<dbReference type="PANTHER" id="PTHR48111:SF40">
    <property type="entry name" value="PHOSPHATE REGULON TRANSCRIPTIONAL REGULATORY PROTEIN PHOB"/>
    <property type="match status" value="1"/>
</dbReference>
<evidence type="ECO:0000256" key="5">
    <source>
        <dbReference type="ARBA" id="ARBA00022553"/>
    </source>
</evidence>
<name>A0A6J4SJP0_9SPHN</name>
<dbReference type="SUPFAM" id="SSF46894">
    <property type="entry name" value="C-terminal effector domain of the bipartite response regulators"/>
    <property type="match status" value="1"/>
</dbReference>
<comment type="subcellular location">
    <subcellularLocation>
        <location evidence="1">Cytoplasm</location>
    </subcellularLocation>
</comment>
<evidence type="ECO:0000256" key="9">
    <source>
        <dbReference type="ARBA" id="ARBA00023125"/>
    </source>
</evidence>
<feature type="domain" description="OmpR/PhoB-type" evidence="16">
    <location>
        <begin position="133"/>
        <end position="229"/>
    </location>
</feature>
<dbReference type="FunFam" id="3.40.50.2300:FF:000001">
    <property type="entry name" value="DNA-binding response regulator PhoB"/>
    <property type="match status" value="1"/>
</dbReference>
<reference evidence="17" key="1">
    <citation type="submission" date="2020-02" db="EMBL/GenBank/DDBJ databases">
        <authorList>
            <person name="Meier V. D."/>
        </authorList>
    </citation>
    <scope>NUCLEOTIDE SEQUENCE</scope>
    <source>
        <strain evidence="17">AVDCRST_MAG44</strain>
    </source>
</reference>
<dbReference type="Pfam" id="PF00072">
    <property type="entry name" value="Response_reg"/>
    <property type="match status" value="1"/>
</dbReference>
<proteinExistence type="predicted"/>
<dbReference type="CDD" id="cd00383">
    <property type="entry name" value="trans_reg_C"/>
    <property type="match status" value="1"/>
</dbReference>
<keyword evidence="7" id="KW-0902">Two-component regulatory system</keyword>
<dbReference type="InterPro" id="IPR001789">
    <property type="entry name" value="Sig_transdc_resp-reg_receiver"/>
</dbReference>
<protein>
    <recommendedName>
        <fullName evidence="2">Phosphate regulon transcriptional regulatory protein PhoB</fullName>
    </recommendedName>
</protein>
<dbReference type="InterPro" id="IPR001867">
    <property type="entry name" value="OmpR/PhoB-type_DNA-bd"/>
</dbReference>
<dbReference type="InterPro" id="IPR011879">
    <property type="entry name" value="Sig_transdc_resp-reg_PhoB"/>
</dbReference>
<dbReference type="InterPro" id="IPR011006">
    <property type="entry name" value="CheY-like_superfamily"/>
</dbReference>
<dbReference type="GO" id="GO:0006817">
    <property type="term" value="P:phosphate ion transport"/>
    <property type="evidence" value="ECO:0007669"/>
    <property type="project" value="UniProtKB-KW"/>
</dbReference>
<evidence type="ECO:0000256" key="10">
    <source>
        <dbReference type="ARBA" id="ARBA00023159"/>
    </source>
</evidence>
<dbReference type="GO" id="GO:0000976">
    <property type="term" value="F:transcription cis-regulatory region binding"/>
    <property type="evidence" value="ECO:0007669"/>
    <property type="project" value="TreeGrafter"/>
</dbReference>
<evidence type="ECO:0000256" key="11">
    <source>
        <dbReference type="ARBA" id="ARBA00023163"/>
    </source>
</evidence>
<evidence type="ECO:0000256" key="4">
    <source>
        <dbReference type="ARBA" id="ARBA00022490"/>
    </source>
</evidence>
<dbReference type="InterPro" id="IPR039420">
    <property type="entry name" value="WalR-like"/>
</dbReference>
<dbReference type="GO" id="GO:0005829">
    <property type="term" value="C:cytosol"/>
    <property type="evidence" value="ECO:0007669"/>
    <property type="project" value="TreeGrafter"/>
</dbReference>
<keyword evidence="6" id="KW-0592">Phosphate transport</keyword>
<evidence type="ECO:0000256" key="6">
    <source>
        <dbReference type="ARBA" id="ARBA00022592"/>
    </source>
</evidence>
<gene>
    <name evidence="17" type="ORF">AVDCRST_MAG44-757</name>
</gene>
<evidence type="ECO:0000259" key="16">
    <source>
        <dbReference type="PROSITE" id="PS51755"/>
    </source>
</evidence>
<dbReference type="Gene3D" id="1.10.10.10">
    <property type="entry name" value="Winged helix-like DNA-binding domain superfamily/Winged helix DNA-binding domain"/>
    <property type="match status" value="1"/>
</dbReference>
<comment type="function">
    <text evidence="12">This protein is a positive regulator for the phosphate regulon. Transcription of this operon is positively regulated by PhoB and PhoR when phosphate is limited.</text>
</comment>
<dbReference type="GO" id="GO:0032993">
    <property type="term" value="C:protein-DNA complex"/>
    <property type="evidence" value="ECO:0007669"/>
    <property type="project" value="TreeGrafter"/>
</dbReference>
<evidence type="ECO:0000256" key="7">
    <source>
        <dbReference type="ARBA" id="ARBA00023012"/>
    </source>
</evidence>
<dbReference type="SMART" id="SM00448">
    <property type="entry name" value="REC"/>
    <property type="match status" value="1"/>
</dbReference>
<keyword evidence="4" id="KW-0963">Cytoplasm</keyword>
<dbReference type="Pfam" id="PF00486">
    <property type="entry name" value="Trans_reg_C"/>
    <property type="match status" value="1"/>
</dbReference>
<feature type="modified residue" description="4-aspartylphosphate" evidence="13">
    <location>
        <position position="57"/>
    </location>
</feature>
<dbReference type="Gene3D" id="3.40.50.2300">
    <property type="match status" value="1"/>
</dbReference>
<dbReference type="PANTHER" id="PTHR48111">
    <property type="entry name" value="REGULATOR OF RPOS"/>
    <property type="match status" value="1"/>
</dbReference>
<dbReference type="PROSITE" id="PS50110">
    <property type="entry name" value="RESPONSE_REGULATORY"/>
    <property type="match status" value="1"/>
</dbReference>
<keyword evidence="11" id="KW-0804">Transcription</keyword>
<evidence type="ECO:0000256" key="1">
    <source>
        <dbReference type="ARBA" id="ARBA00004496"/>
    </source>
</evidence>
<keyword evidence="5 13" id="KW-0597">Phosphoprotein</keyword>
<keyword evidence="10" id="KW-0010">Activator</keyword>
<keyword evidence="9 14" id="KW-0238">DNA-binding</keyword>
<sequence length="232" mass="25937">MGKNGLKRLLIVEDDRPIADLLKHHFAAAGFTVTTTADGDEALILIDEIKPDLVVLDWMIEGVSGIEVCRRLRRGKQTASLPIIMLTARGDEEDRVRALDTGADDFVGKPFSPKELVARANALLRRSQPNLVAERLNYSGIEMDVAAHRVRRDGNAISLGPTEYRLLQHFLRNPERVFSRQQLLNAVWTHNEDVELRTVDVLIRRLRLALGEGPDLLRTVRSEGYSLDAGNG</sequence>
<evidence type="ECO:0000256" key="12">
    <source>
        <dbReference type="ARBA" id="ARBA00024735"/>
    </source>
</evidence>
<evidence type="ECO:0000256" key="13">
    <source>
        <dbReference type="PROSITE-ProRule" id="PRU00169"/>
    </source>
</evidence>
<evidence type="ECO:0000256" key="2">
    <source>
        <dbReference type="ARBA" id="ARBA00013332"/>
    </source>
</evidence>
<evidence type="ECO:0000313" key="17">
    <source>
        <dbReference type="EMBL" id="CAA9500935.1"/>
    </source>
</evidence>
<dbReference type="InterPro" id="IPR036388">
    <property type="entry name" value="WH-like_DNA-bd_sf"/>
</dbReference>
<dbReference type="GO" id="GO:0000156">
    <property type="term" value="F:phosphorelay response regulator activity"/>
    <property type="evidence" value="ECO:0007669"/>
    <property type="project" value="InterPro"/>
</dbReference>
<dbReference type="Gene3D" id="6.10.250.690">
    <property type="match status" value="1"/>
</dbReference>
<dbReference type="NCBIfam" id="TIGR02154">
    <property type="entry name" value="PhoB"/>
    <property type="match status" value="1"/>
</dbReference>
<dbReference type="PROSITE" id="PS51755">
    <property type="entry name" value="OMPR_PHOB"/>
    <property type="match status" value="1"/>
</dbReference>
<evidence type="ECO:0000256" key="3">
    <source>
        <dbReference type="ARBA" id="ARBA00022448"/>
    </source>
</evidence>
<evidence type="ECO:0000256" key="8">
    <source>
        <dbReference type="ARBA" id="ARBA00023015"/>
    </source>
</evidence>
<accession>A0A6J4SJP0</accession>
<evidence type="ECO:0000256" key="14">
    <source>
        <dbReference type="PROSITE-ProRule" id="PRU01091"/>
    </source>
</evidence>
<keyword evidence="3" id="KW-0813">Transport</keyword>
<dbReference type="AlphaFoldDB" id="A0A6J4SJP0"/>
<dbReference type="SUPFAM" id="SSF52172">
    <property type="entry name" value="CheY-like"/>
    <property type="match status" value="1"/>
</dbReference>
<feature type="domain" description="Response regulatory" evidence="15">
    <location>
        <begin position="8"/>
        <end position="124"/>
    </location>
</feature>
<dbReference type="SMART" id="SM00862">
    <property type="entry name" value="Trans_reg_C"/>
    <property type="match status" value="1"/>
</dbReference>
<dbReference type="GO" id="GO:0006355">
    <property type="term" value="P:regulation of DNA-templated transcription"/>
    <property type="evidence" value="ECO:0007669"/>
    <property type="project" value="InterPro"/>
</dbReference>
<organism evidence="17">
    <name type="scientific">uncultured Sphingomonas sp</name>
    <dbReference type="NCBI Taxonomy" id="158754"/>
    <lineage>
        <taxon>Bacteria</taxon>
        <taxon>Pseudomonadati</taxon>
        <taxon>Pseudomonadota</taxon>
        <taxon>Alphaproteobacteria</taxon>
        <taxon>Sphingomonadales</taxon>
        <taxon>Sphingomonadaceae</taxon>
        <taxon>Sphingomonas</taxon>
        <taxon>environmental samples</taxon>
    </lineage>
</organism>
<dbReference type="InterPro" id="IPR016032">
    <property type="entry name" value="Sig_transdc_resp-reg_C-effctor"/>
</dbReference>
<keyword evidence="8" id="KW-0805">Transcription regulation</keyword>